<organism evidence="2 3">
    <name type="scientific">Peptococcus simiae</name>
    <dbReference type="NCBI Taxonomy" id="1643805"/>
    <lineage>
        <taxon>Bacteria</taxon>
        <taxon>Bacillati</taxon>
        <taxon>Bacillota</taxon>
        <taxon>Clostridia</taxon>
        <taxon>Eubacteriales</taxon>
        <taxon>Peptococcaceae</taxon>
        <taxon>Peptococcus</taxon>
    </lineage>
</organism>
<proteinExistence type="predicted"/>
<comment type="caution">
    <text evidence="2">The sequence shown here is derived from an EMBL/GenBank/DDBJ whole genome shotgun (WGS) entry which is preliminary data.</text>
</comment>
<keyword evidence="3" id="KW-1185">Reference proteome</keyword>
<feature type="domain" description="N-terminal" evidence="1">
    <location>
        <begin position="12"/>
        <end position="123"/>
    </location>
</feature>
<gene>
    <name evidence="2" type="ORF">ACKQTC_07290</name>
</gene>
<evidence type="ECO:0000259" key="1">
    <source>
        <dbReference type="Pfam" id="PF08401"/>
    </source>
</evidence>
<name>A0ABW9GZX4_9FIRM</name>
<accession>A0ABW9GZX4</accession>
<dbReference type="Pfam" id="PF08401">
    <property type="entry name" value="ArdcN"/>
    <property type="match status" value="1"/>
</dbReference>
<evidence type="ECO:0000313" key="2">
    <source>
        <dbReference type="EMBL" id="MFM9414169.1"/>
    </source>
</evidence>
<reference evidence="2 3" key="1">
    <citation type="journal article" date="2016" name="Int. J. Syst. Evol. Microbiol.">
        <title>Peptococcus simiae sp. nov., isolated from rhesus macaque faeces and emended description of the genus Peptococcus.</title>
        <authorList>
            <person name="Shkoporov A.N."/>
            <person name="Efimov B.A."/>
            <person name="Kondova I."/>
            <person name="Ouwerling B."/>
            <person name="Chaplin A.V."/>
            <person name="Shcherbakova V.A."/>
            <person name="Langermans J.A.M."/>
        </authorList>
    </citation>
    <scope>NUCLEOTIDE SEQUENCE [LARGE SCALE GENOMIC DNA]</scope>
    <source>
        <strain evidence="2 3">M108</strain>
    </source>
</reference>
<dbReference type="InterPro" id="IPR013610">
    <property type="entry name" value="ArdC_N"/>
</dbReference>
<dbReference type="Gene3D" id="1.10.10.2910">
    <property type="match status" value="1"/>
</dbReference>
<evidence type="ECO:0000313" key="3">
    <source>
        <dbReference type="Proteomes" id="UP001631949"/>
    </source>
</evidence>
<dbReference type="EMBL" id="JBJUVG010000010">
    <property type="protein sequence ID" value="MFM9414169.1"/>
    <property type="molecule type" value="Genomic_DNA"/>
</dbReference>
<dbReference type="RefSeq" id="WP_408977784.1">
    <property type="nucleotide sequence ID" value="NZ_JBJUVG010000010.1"/>
</dbReference>
<protein>
    <submittedName>
        <fullName evidence="2">ArdC-like ssDNA-binding domain-containing protein</fullName>
    </submittedName>
</protein>
<dbReference type="Proteomes" id="UP001631949">
    <property type="component" value="Unassembled WGS sequence"/>
</dbReference>
<sequence length="292" mass="32922">MTMQNEKVTALLEQLEVGLDNLFESENYKKWLRTISHFHAYSFGNTVLIASQCPEATRVAGYQTWKKLNRQVRKGEKAIKILAPVIKKLDEIKKDKNGNPILDKKGELVQEERLIGYRVVSVFDIAQTDGEELPGLASYRMDCEVQGYDRLFEALKAVSPVPVRFQDLPRGTYGYFSRKDKEIVLDQGMTEADIISTLFHEMAHSVLHGTEAAQTMDVHVKEVEAESVAYVLSSRFGLPCEEVSLSYIAGWATMDEEKRQVLKKAMNRITKASSQLLKGIEEALGNKEAICA</sequence>